<evidence type="ECO:0000259" key="3">
    <source>
        <dbReference type="PROSITE" id="PS50937"/>
    </source>
</evidence>
<name>A0A5T1DXJ8_CAMJU</name>
<dbReference type="Pfam" id="PF13411">
    <property type="entry name" value="MerR_1"/>
    <property type="match status" value="1"/>
</dbReference>
<proteinExistence type="predicted"/>
<dbReference type="GO" id="GO:0003677">
    <property type="term" value="F:DNA binding"/>
    <property type="evidence" value="ECO:0007669"/>
    <property type="project" value="UniProtKB-KW"/>
</dbReference>
<dbReference type="RefSeq" id="WP_002805201.1">
    <property type="nucleotide sequence ID" value="NZ_CAKJUQ010000015.1"/>
</dbReference>
<dbReference type="AlphaFoldDB" id="A0A5T1DXJ8"/>
<feature type="domain" description="HTH merR-type" evidence="3">
    <location>
        <begin position="2"/>
        <end position="71"/>
    </location>
</feature>
<dbReference type="SUPFAM" id="SSF46955">
    <property type="entry name" value="Putative DNA-binding domain"/>
    <property type="match status" value="1"/>
</dbReference>
<reference evidence="5" key="2">
    <citation type="submission" date="2019-04" db="EMBL/GenBank/DDBJ databases">
        <authorList>
            <person name="Ashton P.M."/>
            <person name="Dallman T."/>
            <person name="Nair S."/>
            <person name="De Pinna E."/>
            <person name="Peters T."/>
            <person name="Grant K."/>
        </authorList>
    </citation>
    <scope>NUCLEOTIDE SEQUENCE</scope>
    <source>
        <strain evidence="5">OXC2273</strain>
    </source>
</reference>
<dbReference type="InterPro" id="IPR009061">
    <property type="entry name" value="DNA-bd_dom_put_sf"/>
</dbReference>
<keyword evidence="2" id="KW-0175">Coiled coil</keyword>
<feature type="coiled-coil region" evidence="2">
    <location>
        <begin position="76"/>
        <end position="110"/>
    </location>
</feature>
<evidence type="ECO:0000256" key="1">
    <source>
        <dbReference type="ARBA" id="ARBA00023125"/>
    </source>
</evidence>
<sequence>MAYTIKKVEKETKISAHTLRFWAKKGLFPFVQKDENSVKYFSKSDIEWVKWIEWLRISGMPIEQIKHYIKLCSLGIKTAKERQEMLKQTKKKLQNQIKTLKESEKVLSKKIKIYEEMLANEVDGFNPESKDYQPCDKFCKES</sequence>
<keyword evidence="1" id="KW-0238">DNA-binding</keyword>
<dbReference type="InterPro" id="IPR000551">
    <property type="entry name" value="MerR-type_HTH_dom"/>
</dbReference>
<dbReference type="SMART" id="SM00422">
    <property type="entry name" value="HTH_MERR"/>
    <property type="match status" value="1"/>
</dbReference>
<evidence type="ECO:0000313" key="5">
    <source>
        <dbReference type="EMBL" id="EAK8320249.1"/>
    </source>
</evidence>
<protein>
    <submittedName>
        <fullName evidence="5">MerR family transcriptional regulator</fullName>
    </submittedName>
</protein>
<dbReference type="PROSITE" id="PS50937">
    <property type="entry name" value="HTH_MERR_2"/>
    <property type="match status" value="1"/>
</dbReference>
<dbReference type="CDD" id="cd01109">
    <property type="entry name" value="HTH_YyaN"/>
    <property type="match status" value="1"/>
</dbReference>
<accession>A0A5T1DXJ8</accession>
<dbReference type="GO" id="GO:0003700">
    <property type="term" value="F:DNA-binding transcription factor activity"/>
    <property type="evidence" value="ECO:0007669"/>
    <property type="project" value="InterPro"/>
</dbReference>
<dbReference type="InterPro" id="IPR047057">
    <property type="entry name" value="MerR_fam"/>
</dbReference>
<gene>
    <name evidence="4" type="ORF">CNS02_05210</name>
    <name evidence="5" type="ORF">E7M96_06745</name>
</gene>
<reference evidence="4" key="1">
    <citation type="submission" date="2018-06" db="EMBL/GenBank/DDBJ databases">
        <authorList>
            <consortium name="NARMS: The National Antimicrobial Resistance Monitoring System"/>
        </authorList>
    </citation>
    <scope>NUCLEOTIDE SEQUENCE</scope>
    <source>
        <strain evidence="4">CVM N16C013</strain>
    </source>
</reference>
<dbReference type="Gene3D" id="1.10.1660.10">
    <property type="match status" value="1"/>
</dbReference>
<dbReference type="PANTHER" id="PTHR30204:SF82">
    <property type="entry name" value="TRANSCRIPTIONAL REGULATOR, MERR FAMILY"/>
    <property type="match status" value="1"/>
</dbReference>
<dbReference type="EMBL" id="AACJNO010000006">
    <property type="protein sequence ID" value="EAK8320249.1"/>
    <property type="molecule type" value="Genomic_DNA"/>
</dbReference>
<dbReference type="EMBL" id="AACINO010000025">
    <property type="protein sequence ID" value="EAK7109133.1"/>
    <property type="molecule type" value="Genomic_DNA"/>
</dbReference>
<evidence type="ECO:0000256" key="2">
    <source>
        <dbReference type="SAM" id="Coils"/>
    </source>
</evidence>
<organism evidence="5">
    <name type="scientific">Campylobacter jejuni</name>
    <dbReference type="NCBI Taxonomy" id="197"/>
    <lineage>
        <taxon>Bacteria</taxon>
        <taxon>Pseudomonadati</taxon>
        <taxon>Campylobacterota</taxon>
        <taxon>Epsilonproteobacteria</taxon>
        <taxon>Campylobacterales</taxon>
        <taxon>Campylobacteraceae</taxon>
        <taxon>Campylobacter</taxon>
    </lineage>
</organism>
<dbReference type="PANTHER" id="PTHR30204">
    <property type="entry name" value="REDOX-CYCLING DRUG-SENSING TRANSCRIPTIONAL ACTIVATOR SOXR"/>
    <property type="match status" value="1"/>
</dbReference>
<comment type="caution">
    <text evidence="5">The sequence shown here is derived from an EMBL/GenBank/DDBJ whole genome shotgun (WGS) entry which is preliminary data.</text>
</comment>
<evidence type="ECO:0000313" key="4">
    <source>
        <dbReference type="EMBL" id="EAK7109133.1"/>
    </source>
</evidence>